<feature type="transmembrane region" description="Helical" evidence="17">
    <location>
        <begin position="138"/>
        <end position="158"/>
    </location>
</feature>
<evidence type="ECO:0000313" key="18">
    <source>
        <dbReference type="EMBL" id="CAB1128888.1"/>
    </source>
</evidence>
<evidence type="ECO:0000256" key="16">
    <source>
        <dbReference type="ARBA" id="ARBA00047594"/>
    </source>
</evidence>
<feature type="transmembrane region" description="Helical" evidence="17">
    <location>
        <begin position="211"/>
        <end position="232"/>
    </location>
</feature>
<feature type="transmembrane region" description="Helical" evidence="17">
    <location>
        <begin position="47"/>
        <end position="71"/>
    </location>
</feature>
<comment type="similarity">
    <text evidence="2 17">Belongs to the UppP family.</text>
</comment>
<evidence type="ECO:0000256" key="3">
    <source>
        <dbReference type="ARBA" id="ARBA00012374"/>
    </source>
</evidence>
<feature type="transmembrane region" description="Helical" evidence="17">
    <location>
        <begin position="178"/>
        <end position="199"/>
    </location>
</feature>
<evidence type="ECO:0000256" key="12">
    <source>
        <dbReference type="ARBA" id="ARBA00023251"/>
    </source>
</evidence>
<keyword evidence="7 17" id="KW-0378">Hydrolase</keyword>
<keyword evidence="13 17" id="KW-0961">Cell wall biogenesis/degradation</keyword>
<evidence type="ECO:0000256" key="17">
    <source>
        <dbReference type="HAMAP-Rule" id="MF_01006"/>
    </source>
</evidence>
<evidence type="ECO:0000256" key="9">
    <source>
        <dbReference type="ARBA" id="ARBA00022984"/>
    </source>
</evidence>
<evidence type="ECO:0000256" key="11">
    <source>
        <dbReference type="ARBA" id="ARBA00023136"/>
    </source>
</evidence>
<dbReference type="EC" id="3.6.1.27" evidence="3 17"/>
<dbReference type="HAMAP" id="MF_01006">
    <property type="entry name" value="Undec_diphosphatase"/>
    <property type="match status" value="1"/>
</dbReference>
<evidence type="ECO:0000256" key="6">
    <source>
        <dbReference type="ARBA" id="ARBA00022692"/>
    </source>
</evidence>
<evidence type="ECO:0000256" key="10">
    <source>
        <dbReference type="ARBA" id="ARBA00022989"/>
    </source>
</evidence>
<feature type="transmembrane region" description="Helical" evidence="17">
    <location>
        <begin position="238"/>
        <end position="256"/>
    </location>
</feature>
<comment type="function">
    <text evidence="17">Catalyzes the dephosphorylation of undecaprenyl diphosphate (UPP). Confers resistance to bacitracin.</text>
</comment>
<sequence>MEGARILTLAVLQGLTEFLPVSSSGHLVLARAWLGVAAPGATLEVALHLGTLLTVAWVYAAPLADLAAGLWRGGPGRRLAAQLAVATLPAALAGLAAGDWITARFTPAMAGWGWAGTTLLLALTPPPARSRVHRLTEVPWATAAAIGLGQALALWPGLSRSGTTIVIARLGGLDPETAAAFSFLLGVPAVAGAVGLEFLRRPPLAVTGWPWLAAAVAVAALAGAVAVQWVQHALTRPAAWRGFAVYTALLAGLGWWTGR</sequence>
<dbReference type="Proteomes" id="UP000503399">
    <property type="component" value="Chromosome"/>
</dbReference>
<name>A0A6F8ZGK7_9FIRM</name>
<reference evidence="18 19" key="1">
    <citation type="submission" date="2020-02" db="EMBL/GenBank/DDBJ databases">
        <authorList>
            <person name="Hogendoorn C."/>
        </authorList>
    </citation>
    <scope>NUCLEOTIDE SEQUENCE [LARGE SCALE GENOMIC DNA]</scope>
    <source>
        <strain evidence="18">R501</strain>
    </source>
</reference>
<evidence type="ECO:0000256" key="7">
    <source>
        <dbReference type="ARBA" id="ARBA00022801"/>
    </source>
</evidence>
<dbReference type="AlphaFoldDB" id="A0A6F8ZGK7"/>
<dbReference type="PANTHER" id="PTHR30622">
    <property type="entry name" value="UNDECAPRENYL-DIPHOSPHATASE"/>
    <property type="match status" value="1"/>
</dbReference>
<evidence type="ECO:0000256" key="4">
    <source>
        <dbReference type="ARBA" id="ARBA00021581"/>
    </source>
</evidence>
<organism evidence="18 19">
    <name type="scientific">Candidatus Hydrogenisulfobacillus filiaventi</name>
    <dbReference type="NCBI Taxonomy" id="2707344"/>
    <lineage>
        <taxon>Bacteria</taxon>
        <taxon>Bacillati</taxon>
        <taxon>Bacillota</taxon>
        <taxon>Clostridia</taxon>
        <taxon>Eubacteriales</taxon>
        <taxon>Clostridiales Family XVII. Incertae Sedis</taxon>
        <taxon>Candidatus Hydrogenisulfobacillus</taxon>
    </lineage>
</organism>
<evidence type="ECO:0000256" key="1">
    <source>
        <dbReference type="ARBA" id="ARBA00004651"/>
    </source>
</evidence>
<comment type="subcellular location">
    <subcellularLocation>
        <location evidence="1 17">Cell membrane</location>
        <topology evidence="1 17">Multi-pass membrane protein</topology>
    </subcellularLocation>
</comment>
<evidence type="ECO:0000256" key="13">
    <source>
        <dbReference type="ARBA" id="ARBA00023316"/>
    </source>
</evidence>
<keyword evidence="6 17" id="KW-0812">Transmembrane</keyword>
<keyword evidence="10 17" id="KW-1133">Transmembrane helix</keyword>
<comment type="miscellaneous">
    <text evidence="17">Bacitracin is thought to be involved in the inhibition of peptidoglycan synthesis by sequestering undecaprenyl diphosphate, thereby reducing the pool of lipid carrier available.</text>
</comment>
<accession>A0A6F8ZGK7</accession>
<keyword evidence="19" id="KW-1185">Reference proteome</keyword>
<proteinExistence type="inferred from homology"/>
<dbReference type="GO" id="GO:0008360">
    <property type="term" value="P:regulation of cell shape"/>
    <property type="evidence" value="ECO:0007669"/>
    <property type="project" value="UniProtKB-KW"/>
</dbReference>
<evidence type="ECO:0000313" key="19">
    <source>
        <dbReference type="Proteomes" id="UP000503399"/>
    </source>
</evidence>
<dbReference type="GO" id="GO:0071555">
    <property type="term" value="P:cell wall organization"/>
    <property type="evidence" value="ECO:0007669"/>
    <property type="project" value="UniProtKB-KW"/>
</dbReference>
<comment type="catalytic activity">
    <reaction evidence="16 17">
        <text>di-trans,octa-cis-undecaprenyl diphosphate + H2O = di-trans,octa-cis-undecaprenyl phosphate + phosphate + H(+)</text>
        <dbReference type="Rhea" id="RHEA:28094"/>
        <dbReference type="ChEBI" id="CHEBI:15377"/>
        <dbReference type="ChEBI" id="CHEBI:15378"/>
        <dbReference type="ChEBI" id="CHEBI:43474"/>
        <dbReference type="ChEBI" id="CHEBI:58405"/>
        <dbReference type="ChEBI" id="CHEBI:60392"/>
        <dbReference type="EC" id="3.6.1.27"/>
    </reaction>
</comment>
<feature type="transmembrane region" description="Helical" evidence="17">
    <location>
        <begin position="83"/>
        <end position="103"/>
    </location>
</feature>
<dbReference type="EMBL" id="LR778114">
    <property type="protein sequence ID" value="CAB1128888.1"/>
    <property type="molecule type" value="Genomic_DNA"/>
</dbReference>
<keyword evidence="11 17" id="KW-0472">Membrane</keyword>
<dbReference type="PANTHER" id="PTHR30622:SF4">
    <property type="entry name" value="UNDECAPRENYL-DIPHOSPHATASE"/>
    <property type="match status" value="1"/>
</dbReference>
<dbReference type="Pfam" id="PF02673">
    <property type="entry name" value="BacA"/>
    <property type="match status" value="1"/>
</dbReference>
<protein>
    <recommendedName>
        <fullName evidence="4 17">Undecaprenyl-diphosphatase</fullName>
        <ecNumber evidence="3 17">3.6.1.27</ecNumber>
    </recommendedName>
    <alternativeName>
        <fullName evidence="15 17">Bacitracin resistance protein</fullName>
    </alternativeName>
    <alternativeName>
        <fullName evidence="14 17">Undecaprenyl pyrophosphate phosphatase</fullName>
    </alternativeName>
</protein>
<keyword evidence="12 17" id="KW-0046">Antibiotic resistance</keyword>
<evidence type="ECO:0000256" key="2">
    <source>
        <dbReference type="ARBA" id="ARBA00010621"/>
    </source>
</evidence>
<evidence type="ECO:0000256" key="5">
    <source>
        <dbReference type="ARBA" id="ARBA00022475"/>
    </source>
</evidence>
<evidence type="ECO:0000256" key="8">
    <source>
        <dbReference type="ARBA" id="ARBA00022960"/>
    </source>
</evidence>
<evidence type="ECO:0000256" key="14">
    <source>
        <dbReference type="ARBA" id="ARBA00032707"/>
    </source>
</evidence>
<keyword evidence="9 17" id="KW-0573">Peptidoglycan synthesis</keyword>
<keyword evidence="8 17" id="KW-0133">Cell shape</keyword>
<feature type="transmembrane region" description="Helical" evidence="17">
    <location>
        <begin position="109"/>
        <end position="126"/>
    </location>
</feature>
<dbReference type="GO" id="GO:0046677">
    <property type="term" value="P:response to antibiotic"/>
    <property type="evidence" value="ECO:0007669"/>
    <property type="project" value="UniProtKB-UniRule"/>
</dbReference>
<dbReference type="GO" id="GO:0005886">
    <property type="term" value="C:plasma membrane"/>
    <property type="evidence" value="ECO:0007669"/>
    <property type="project" value="UniProtKB-SubCell"/>
</dbReference>
<dbReference type="GO" id="GO:0050380">
    <property type="term" value="F:undecaprenyl-diphosphatase activity"/>
    <property type="evidence" value="ECO:0007669"/>
    <property type="project" value="UniProtKB-UniRule"/>
</dbReference>
<dbReference type="InterPro" id="IPR003824">
    <property type="entry name" value="UppP"/>
</dbReference>
<keyword evidence="5 17" id="KW-1003">Cell membrane</keyword>
<evidence type="ECO:0000256" key="15">
    <source>
        <dbReference type="ARBA" id="ARBA00032932"/>
    </source>
</evidence>
<dbReference type="GO" id="GO:0009252">
    <property type="term" value="P:peptidoglycan biosynthetic process"/>
    <property type="evidence" value="ECO:0007669"/>
    <property type="project" value="UniProtKB-KW"/>
</dbReference>
<dbReference type="KEGG" id="hfv:R50_1382"/>
<gene>
    <name evidence="17 18" type="primary">uppP</name>
    <name evidence="18" type="ORF">R50_1382</name>
</gene>